<dbReference type="InterPro" id="IPR014729">
    <property type="entry name" value="Rossmann-like_a/b/a_fold"/>
</dbReference>
<dbReference type="PANTHER" id="PTHR21294">
    <property type="entry name" value="ELECTRON TRANSFER FLAVOPROTEIN BETA-SUBUNIT"/>
    <property type="match status" value="1"/>
</dbReference>
<evidence type="ECO:0000256" key="1">
    <source>
        <dbReference type="ARBA" id="ARBA00001974"/>
    </source>
</evidence>
<dbReference type="EMBL" id="JBHTEF010000001">
    <property type="protein sequence ID" value="MFC7579953.1"/>
    <property type="molecule type" value="Genomic_DNA"/>
</dbReference>
<keyword evidence="5" id="KW-0249">Electron transport</keyword>
<accession>A0ABW2SKU1</accession>
<dbReference type="Proteomes" id="UP001596527">
    <property type="component" value="Unassembled WGS sequence"/>
</dbReference>
<dbReference type="SMART" id="SM00893">
    <property type="entry name" value="ETF"/>
    <property type="match status" value="1"/>
</dbReference>
<evidence type="ECO:0000256" key="6">
    <source>
        <dbReference type="ARBA" id="ARBA00025649"/>
    </source>
</evidence>
<dbReference type="Pfam" id="PF01012">
    <property type="entry name" value="ETF"/>
    <property type="match status" value="1"/>
</dbReference>
<protein>
    <submittedName>
        <fullName evidence="8">Electron transfer flavoprotein subunit beta/FixA family protein</fullName>
    </submittedName>
</protein>
<dbReference type="Gene3D" id="3.40.50.620">
    <property type="entry name" value="HUPs"/>
    <property type="match status" value="1"/>
</dbReference>
<name>A0ABW2SKU1_9ACTO</name>
<organism evidence="8 9">
    <name type="scientific">Schaalia naturae</name>
    <dbReference type="NCBI Taxonomy" id="635203"/>
    <lineage>
        <taxon>Bacteria</taxon>
        <taxon>Bacillati</taxon>
        <taxon>Actinomycetota</taxon>
        <taxon>Actinomycetes</taxon>
        <taxon>Actinomycetales</taxon>
        <taxon>Actinomycetaceae</taxon>
        <taxon>Schaalia</taxon>
    </lineage>
</organism>
<comment type="similarity">
    <text evidence="2">Belongs to the ETF beta-subunit/FixA family.</text>
</comment>
<comment type="function">
    <text evidence="6">The electron transfer flavoprotein serves as a specific electron acceptor for other dehydrogenases. It transfers the electrons to the main respiratory chain via ETF-ubiquinone oxidoreductase (ETF dehydrogenase).</text>
</comment>
<evidence type="ECO:0000256" key="3">
    <source>
        <dbReference type="ARBA" id="ARBA00011355"/>
    </source>
</evidence>
<dbReference type="PIRSF" id="PIRSF000090">
    <property type="entry name" value="Beta-ETF"/>
    <property type="match status" value="1"/>
</dbReference>
<dbReference type="RefSeq" id="WP_380971551.1">
    <property type="nucleotide sequence ID" value="NZ_JBHTEF010000001.1"/>
</dbReference>
<evidence type="ECO:0000256" key="2">
    <source>
        <dbReference type="ARBA" id="ARBA00007557"/>
    </source>
</evidence>
<keyword evidence="9" id="KW-1185">Reference proteome</keyword>
<dbReference type="InterPro" id="IPR014730">
    <property type="entry name" value="ETF_a/b_N"/>
</dbReference>
<reference evidence="9" key="1">
    <citation type="journal article" date="2019" name="Int. J. Syst. Evol. Microbiol.">
        <title>The Global Catalogue of Microorganisms (GCM) 10K type strain sequencing project: providing services to taxonomists for standard genome sequencing and annotation.</title>
        <authorList>
            <consortium name="The Broad Institute Genomics Platform"/>
            <consortium name="The Broad Institute Genome Sequencing Center for Infectious Disease"/>
            <person name="Wu L."/>
            <person name="Ma J."/>
        </authorList>
    </citation>
    <scope>NUCLEOTIDE SEQUENCE [LARGE SCALE GENOMIC DNA]</scope>
    <source>
        <strain evidence="9">CCUG 56698</strain>
    </source>
</reference>
<feature type="domain" description="Electron transfer flavoprotein alpha/beta-subunit N-terminal" evidence="7">
    <location>
        <begin position="23"/>
        <end position="214"/>
    </location>
</feature>
<proteinExistence type="inferred from homology"/>
<evidence type="ECO:0000313" key="8">
    <source>
        <dbReference type="EMBL" id="MFC7579953.1"/>
    </source>
</evidence>
<evidence type="ECO:0000256" key="4">
    <source>
        <dbReference type="ARBA" id="ARBA00022448"/>
    </source>
</evidence>
<comment type="cofactor">
    <cofactor evidence="1">
        <name>FAD</name>
        <dbReference type="ChEBI" id="CHEBI:57692"/>
    </cofactor>
</comment>
<evidence type="ECO:0000256" key="5">
    <source>
        <dbReference type="ARBA" id="ARBA00022982"/>
    </source>
</evidence>
<evidence type="ECO:0000313" key="9">
    <source>
        <dbReference type="Proteomes" id="UP001596527"/>
    </source>
</evidence>
<dbReference type="InterPro" id="IPR012255">
    <property type="entry name" value="ETF_b"/>
</dbReference>
<comment type="caution">
    <text evidence="8">The sequence shown here is derived from an EMBL/GenBank/DDBJ whole genome shotgun (WGS) entry which is preliminary data.</text>
</comment>
<dbReference type="SUPFAM" id="SSF52402">
    <property type="entry name" value="Adenine nucleotide alpha hydrolases-like"/>
    <property type="match status" value="1"/>
</dbReference>
<keyword evidence="4" id="KW-0813">Transport</keyword>
<gene>
    <name evidence="8" type="ORF">ACFQWG_01760</name>
</gene>
<comment type="subunit">
    <text evidence="3">Heterodimer of an alpha and a beta subunit.</text>
</comment>
<sequence>MARIVVCVKYVADPPEEAVVGHDLRLVRDEGKGRMGELDDYAVERALEFSSLSDDRRVCALTMGPSGAEEALRHALELGADEAVLITDPALAGSDVPATAKVLARAVTHLGDVDAVFCAMSSTDSATGLVPEMLAAELGWTPLTDAESVVEDGAEVRIRRSSATGNAEFAATGPTVVSVTDQSGEVHYPSFRDLRTARRTPIATLALDDLGLDESQVGTNASRLQVLDVQPIPARESERRILVDKDGSAAEELARYITEITRD</sequence>
<evidence type="ECO:0000259" key="7">
    <source>
        <dbReference type="SMART" id="SM00893"/>
    </source>
</evidence>
<dbReference type="PANTHER" id="PTHR21294:SF8">
    <property type="entry name" value="ELECTRON TRANSFER FLAVOPROTEIN SUBUNIT BETA"/>
    <property type="match status" value="1"/>
</dbReference>